<dbReference type="STRING" id="1802281.A3A44_00475"/>
<comment type="caution">
    <text evidence="2">The sequence shown here is derived from an EMBL/GenBank/DDBJ whole genome shotgun (WGS) entry which is preliminary data.</text>
</comment>
<feature type="transmembrane region" description="Helical" evidence="1">
    <location>
        <begin position="132"/>
        <end position="154"/>
    </location>
</feature>
<feature type="transmembrane region" description="Helical" evidence="1">
    <location>
        <begin position="174"/>
        <end position="197"/>
    </location>
</feature>
<keyword evidence="1" id="KW-0472">Membrane</keyword>
<protein>
    <recommendedName>
        <fullName evidence="4">DedA family protein</fullName>
    </recommendedName>
</protein>
<accession>A0A1G2L9D7</accession>
<proteinExistence type="predicted"/>
<evidence type="ECO:0000256" key="1">
    <source>
        <dbReference type="SAM" id="Phobius"/>
    </source>
</evidence>
<reference evidence="2 3" key="1">
    <citation type="journal article" date="2016" name="Nat. Commun.">
        <title>Thousands of microbial genomes shed light on interconnected biogeochemical processes in an aquifer system.</title>
        <authorList>
            <person name="Anantharaman K."/>
            <person name="Brown C.T."/>
            <person name="Hug L.A."/>
            <person name="Sharon I."/>
            <person name="Castelle C.J."/>
            <person name="Probst A.J."/>
            <person name="Thomas B.C."/>
            <person name="Singh A."/>
            <person name="Wilkins M.J."/>
            <person name="Karaoz U."/>
            <person name="Brodie E.L."/>
            <person name="Williams K.H."/>
            <person name="Hubbard S.S."/>
            <person name="Banfield J.F."/>
        </authorList>
    </citation>
    <scope>NUCLEOTIDE SEQUENCE [LARGE SCALE GENOMIC DNA]</scope>
</reference>
<evidence type="ECO:0008006" key="4">
    <source>
        <dbReference type="Google" id="ProtNLM"/>
    </source>
</evidence>
<gene>
    <name evidence="2" type="ORF">A3A44_00475</name>
</gene>
<evidence type="ECO:0000313" key="3">
    <source>
        <dbReference type="Proteomes" id="UP000178977"/>
    </source>
</evidence>
<dbReference type="Proteomes" id="UP000178977">
    <property type="component" value="Unassembled WGS sequence"/>
</dbReference>
<feature type="transmembrane region" description="Helical" evidence="1">
    <location>
        <begin position="12"/>
        <end position="31"/>
    </location>
</feature>
<evidence type="ECO:0000313" key="2">
    <source>
        <dbReference type="EMBL" id="OHA08257.1"/>
    </source>
</evidence>
<sequence length="199" mass="21801">MALSPLPAKLSRYAPGALLIAFFLFWSFLFLASSPDQIIAYVGVENAYLLIFVLALIGGLTTFSGVPYHLVLVTLAVGGLNPLLLGVVTACGVMLGDSTSYFIGYQGALLIPKRMHAMAERFFSVKERYPRLLPVLFFIYGSSVPFSNDIITIPMGFLRYPFWRVMLPLGLGNLVFNVTLAFLAIYAYGALATLPFLGR</sequence>
<dbReference type="AlphaFoldDB" id="A0A1G2L9D7"/>
<organism evidence="2 3">
    <name type="scientific">Candidatus Sungbacteria bacterium RIFCSPLOWO2_01_FULL_60_25</name>
    <dbReference type="NCBI Taxonomy" id="1802281"/>
    <lineage>
        <taxon>Bacteria</taxon>
        <taxon>Candidatus Sungiibacteriota</taxon>
    </lineage>
</organism>
<name>A0A1G2L9D7_9BACT</name>
<keyword evidence="1" id="KW-0812">Transmembrane</keyword>
<dbReference type="EMBL" id="MHQT01000044">
    <property type="protein sequence ID" value="OHA08257.1"/>
    <property type="molecule type" value="Genomic_DNA"/>
</dbReference>
<feature type="transmembrane region" description="Helical" evidence="1">
    <location>
        <begin position="38"/>
        <end position="63"/>
    </location>
</feature>
<keyword evidence="1" id="KW-1133">Transmembrane helix</keyword>